<dbReference type="EMBL" id="JAAHCF010000594">
    <property type="protein sequence ID" value="KAK8142878.1"/>
    <property type="molecule type" value="Genomic_DNA"/>
</dbReference>
<organism evidence="1 2">
    <name type="scientific">Beauveria asiatica</name>
    <dbReference type="NCBI Taxonomy" id="1069075"/>
    <lineage>
        <taxon>Eukaryota</taxon>
        <taxon>Fungi</taxon>
        <taxon>Dikarya</taxon>
        <taxon>Ascomycota</taxon>
        <taxon>Pezizomycotina</taxon>
        <taxon>Sordariomycetes</taxon>
        <taxon>Hypocreomycetidae</taxon>
        <taxon>Hypocreales</taxon>
        <taxon>Cordycipitaceae</taxon>
        <taxon>Beauveria</taxon>
    </lineage>
</organism>
<reference evidence="1 2" key="1">
    <citation type="submission" date="2020-02" db="EMBL/GenBank/DDBJ databases">
        <title>Comparative genomics of the hypocrealean fungal genus Beauvera.</title>
        <authorList>
            <person name="Showalter D.N."/>
            <person name="Bushley K.E."/>
            <person name="Rehner S.A."/>
        </authorList>
    </citation>
    <scope>NUCLEOTIDE SEQUENCE [LARGE SCALE GENOMIC DNA]</scope>
    <source>
        <strain evidence="1 2">ARSEF4384</strain>
    </source>
</reference>
<keyword evidence="2" id="KW-1185">Reference proteome</keyword>
<dbReference type="AlphaFoldDB" id="A0AAW0RLG1"/>
<dbReference type="Proteomes" id="UP001397290">
    <property type="component" value="Unassembled WGS sequence"/>
</dbReference>
<sequence length="142" mass="15171">MNTEVATSEVRPHEICAQAVQSILLLTQSYNDLFTLQRVSAFIPYFVCASGLVSLAIEDSGSHMDFDELHPSAAVDPHAAAPAKSGVTPITSDTISPAHIKVSAVTQARLLLSKMGSTHFAAALAEKKLTEGLTSWHRSRPS</sequence>
<comment type="caution">
    <text evidence="1">The sequence shown here is derived from an EMBL/GenBank/DDBJ whole genome shotgun (WGS) entry which is preliminary data.</text>
</comment>
<evidence type="ECO:0000313" key="1">
    <source>
        <dbReference type="EMBL" id="KAK8142878.1"/>
    </source>
</evidence>
<proteinExistence type="predicted"/>
<gene>
    <name evidence="1" type="ORF">G3M48_008065</name>
</gene>
<accession>A0AAW0RLG1</accession>
<name>A0AAW0RLG1_9HYPO</name>
<evidence type="ECO:0000313" key="2">
    <source>
        <dbReference type="Proteomes" id="UP001397290"/>
    </source>
</evidence>
<protein>
    <submittedName>
        <fullName evidence="1">Uncharacterized protein</fullName>
    </submittedName>
</protein>